<name>A0A811BPX8_9VIRU</name>
<dbReference type="EMBL" id="LC625835">
    <property type="protein sequence ID" value="BCU03360.1"/>
    <property type="molecule type" value="Genomic_DNA"/>
</dbReference>
<organism evidence="3 4">
    <name type="scientific">Pandoravirus japonicus</name>
    <dbReference type="NCBI Taxonomy" id="2823154"/>
    <lineage>
        <taxon>Viruses</taxon>
        <taxon>Pandoravirus</taxon>
    </lineage>
</organism>
<accession>A0A811BPX8</accession>
<protein>
    <submittedName>
        <fullName evidence="3">Uncharacterized protein</fullName>
    </submittedName>
</protein>
<evidence type="ECO:0000256" key="2">
    <source>
        <dbReference type="SAM" id="Phobius"/>
    </source>
</evidence>
<proteinExistence type="predicted"/>
<evidence type="ECO:0000313" key="3">
    <source>
        <dbReference type="EMBL" id="BCU03360.1"/>
    </source>
</evidence>
<evidence type="ECO:0000313" key="4">
    <source>
        <dbReference type="Proteomes" id="UP001253637"/>
    </source>
</evidence>
<keyword evidence="2" id="KW-1133">Transmembrane helix</keyword>
<dbReference type="Proteomes" id="UP001253637">
    <property type="component" value="Segment"/>
</dbReference>
<keyword evidence="2" id="KW-0812">Transmembrane</keyword>
<feature type="region of interest" description="Disordered" evidence="1">
    <location>
        <begin position="1"/>
        <end position="24"/>
    </location>
</feature>
<evidence type="ECO:0000256" key="1">
    <source>
        <dbReference type="SAM" id="MobiDB-lite"/>
    </source>
</evidence>
<sequence>MEPIRFGETTPLGRRHPQRPKVLDRRRADRGYSFAARLGRLIAAVDQRTLAGCFWSTARLHRGRWRCRQRLLAEPRWHTQSAADNGDDPHSSARPMVYLSYAADRHATLGEAWRAAVGCHGDRESGATPWRADVGALLGWIDVDTRGSPMLAGAVDGAILLDGPTTTVAEIVWRHSCTQDAAFVYVDLVDLCRALECAQRTSAHRVADAVAVAILCLLMTLITATAALTYAAATGPRS</sequence>
<reference evidence="3" key="1">
    <citation type="submission" date="2021-04" db="EMBL/GenBank/DDBJ databases">
        <title>Draft Genome Sequence of Pandoravirus japonicus, Isolated from the Sabaishi River of Niigata, Japan.</title>
        <authorList>
            <person name="Hosokawa N."/>
            <person name="Takahashi H."/>
            <person name="Aoki K."/>
            <person name="Takemura M."/>
        </authorList>
    </citation>
    <scope>NUCLEOTIDE SEQUENCE</scope>
</reference>
<feature type="transmembrane region" description="Helical" evidence="2">
    <location>
        <begin position="209"/>
        <end position="233"/>
    </location>
</feature>
<keyword evidence="2" id="KW-0472">Membrane</keyword>